<proteinExistence type="predicted"/>
<evidence type="ECO:0000256" key="1">
    <source>
        <dbReference type="ARBA" id="ARBA00004167"/>
    </source>
</evidence>
<dbReference type="Pfam" id="PF12819">
    <property type="entry name" value="Malectin_like"/>
    <property type="match status" value="1"/>
</dbReference>
<evidence type="ECO:0000256" key="2">
    <source>
        <dbReference type="ARBA" id="ARBA00022692"/>
    </source>
</evidence>
<dbReference type="EMBL" id="JBGMDY010000006">
    <property type="protein sequence ID" value="KAL2332307.1"/>
    <property type="molecule type" value="Genomic_DNA"/>
</dbReference>
<dbReference type="Gene3D" id="1.10.510.10">
    <property type="entry name" value="Transferase(Phosphotransferase) domain 1"/>
    <property type="match status" value="1"/>
</dbReference>
<keyword evidence="2" id="KW-0812">Transmembrane</keyword>
<reference evidence="7 8" key="1">
    <citation type="submission" date="2024-08" db="EMBL/GenBank/DDBJ databases">
        <title>Insights into the chromosomal genome structure of Flemingia macrophylla.</title>
        <authorList>
            <person name="Ding Y."/>
            <person name="Zhao Y."/>
            <person name="Bi W."/>
            <person name="Wu M."/>
            <person name="Zhao G."/>
            <person name="Gong Y."/>
            <person name="Li W."/>
            <person name="Zhang P."/>
        </authorList>
    </citation>
    <scope>NUCLEOTIDE SEQUENCE [LARGE SCALE GENOMIC DNA]</scope>
    <source>
        <strain evidence="7">DYQJB</strain>
        <tissue evidence="7">Leaf</tissue>
    </source>
</reference>
<comment type="caution">
    <text evidence="7">The sequence shown here is derived from an EMBL/GenBank/DDBJ whole genome shotgun (WGS) entry which is preliminary data.</text>
</comment>
<dbReference type="GO" id="GO:0016020">
    <property type="term" value="C:membrane"/>
    <property type="evidence" value="ECO:0007669"/>
    <property type="project" value="UniProtKB-SubCell"/>
</dbReference>
<accession>A0ABD1M949</accession>
<evidence type="ECO:0000259" key="6">
    <source>
        <dbReference type="Pfam" id="PF12819"/>
    </source>
</evidence>
<dbReference type="AlphaFoldDB" id="A0ABD1M949"/>
<dbReference type="Proteomes" id="UP001603857">
    <property type="component" value="Unassembled WGS sequence"/>
</dbReference>
<protein>
    <recommendedName>
        <fullName evidence="6">Malectin-like domain-containing protein</fullName>
    </recommendedName>
</protein>
<comment type="subcellular location">
    <subcellularLocation>
        <location evidence="1">Membrane</location>
        <topology evidence="1">Single-pass membrane protein</topology>
    </subcellularLocation>
</comment>
<evidence type="ECO:0000256" key="4">
    <source>
        <dbReference type="ARBA" id="ARBA00022989"/>
    </source>
</evidence>
<evidence type="ECO:0000256" key="5">
    <source>
        <dbReference type="ARBA" id="ARBA00023136"/>
    </source>
</evidence>
<organism evidence="7 8">
    <name type="scientific">Flemingia macrophylla</name>
    <dbReference type="NCBI Taxonomy" id="520843"/>
    <lineage>
        <taxon>Eukaryota</taxon>
        <taxon>Viridiplantae</taxon>
        <taxon>Streptophyta</taxon>
        <taxon>Embryophyta</taxon>
        <taxon>Tracheophyta</taxon>
        <taxon>Spermatophyta</taxon>
        <taxon>Magnoliopsida</taxon>
        <taxon>eudicotyledons</taxon>
        <taxon>Gunneridae</taxon>
        <taxon>Pentapetalae</taxon>
        <taxon>rosids</taxon>
        <taxon>fabids</taxon>
        <taxon>Fabales</taxon>
        <taxon>Fabaceae</taxon>
        <taxon>Papilionoideae</taxon>
        <taxon>50 kb inversion clade</taxon>
        <taxon>NPAAA clade</taxon>
        <taxon>indigoferoid/millettioid clade</taxon>
        <taxon>Phaseoleae</taxon>
        <taxon>Flemingia</taxon>
    </lineage>
</organism>
<dbReference type="InterPro" id="IPR024788">
    <property type="entry name" value="Malectin-like_Carb-bd_dom"/>
</dbReference>
<dbReference type="PANTHER" id="PTHR45631:SF202">
    <property type="entry name" value="SENESCENCE-INDUCED RECEPTOR-LIKE SERINE_THREONINE-PROTEIN KINASE"/>
    <property type="match status" value="1"/>
</dbReference>
<evidence type="ECO:0000313" key="8">
    <source>
        <dbReference type="Proteomes" id="UP001603857"/>
    </source>
</evidence>
<keyword evidence="4" id="KW-1133">Transmembrane helix</keyword>
<gene>
    <name evidence="7" type="ORF">Fmac_019888</name>
</gene>
<feature type="domain" description="Malectin-like" evidence="6">
    <location>
        <begin position="33"/>
        <end position="131"/>
    </location>
</feature>
<keyword evidence="3" id="KW-0732">Signal</keyword>
<keyword evidence="5" id="KW-0472">Membrane</keyword>
<dbReference type="PANTHER" id="PTHR45631">
    <property type="entry name" value="OS07G0107800 PROTEIN-RELATED"/>
    <property type="match status" value="1"/>
</dbReference>
<sequence>MEKGDIKAIVDSRLDGEFDSNSVWKVLEIAVACVSPNSKRRPTISVIVTELKESLTMELARNTYTRDSIKLVTMNLNTEFIPQYKDDVYDRFWSYGDNKDWTQINASIPADALDQNIYKPPAIVMSTAVHQQMLVLHW</sequence>
<keyword evidence="8" id="KW-1185">Reference proteome</keyword>
<evidence type="ECO:0000256" key="3">
    <source>
        <dbReference type="ARBA" id="ARBA00022729"/>
    </source>
</evidence>
<name>A0ABD1M949_9FABA</name>
<evidence type="ECO:0000313" key="7">
    <source>
        <dbReference type="EMBL" id="KAL2332307.1"/>
    </source>
</evidence>